<protein>
    <recommendedName>
        <fullName evidence="14">NADH-quinone oxidoreductase subunit J</fullName>
        <ecNumber evidence="14">7.1.1.-</ecNumber>
    </recommendedName>
</protein>
<reference evidence="15 16" key="1">
    <citation type="submission" date="2014-08" db="EMBL/GenBank/DDBJ databases">
        <title>Comparative genomics reveals surprising divergence of two closely related strains of uncultivated UCYN-A cyanobacteria.</title>
        <authorList>
            <person name="Bombar D."/>
            <person name="Heller P."/>
            <person name="Sanchez-Baracaldo P."/>
            <person name="Carter B.J."/>
            <person name="Zert J.P."/>
        </authorList>
    </citation>
    <scope>NUCLEOTIDE SEQUENCE [LARGE SCALE GENOMIC DNA]</scope>
</reference>
<keyword evidence="10 14" id="KW-0472">Membrane</keyword>
<name>A0A086CIB4_9CHRO</name>
<dbReference type="FunFam" id="1.20.120.1200:FF:000002">
    <property type="entry name" value="NAD(P)H-quinone oxidoreductase subunit 6, chloroplastic"/>
    <property type="match status" value="1"/>
</dbReference>
<dbReference type="Pfam" id="PF00499">
    <property type="entry name" value="Oxidored_q3"/>
    <property type="match status" value="1"/>
</dbReference>
<keyword evidence="5" id="KW-0521">NADP</keyword>
<evidence type="ECO:0000256" key="7">
    <source>
        <dbReference type="ARBA" id="ARBA00022967"/>
    </source>
</evidence>
<dbReference type="PANTHER" id="PTHR33269">
    <property type="entry name" value="NADH-UBIQUINONE OXIDOREDUCTASE CHAIN 6"/>
    <property type="match status" value="1"/>
</dbReference>
<evidence type="ECO:0000256" key="1">
    <source>
        <dbReference type="ARBA" id="ARBA00004141"/>
    </source>
</evidence>
<gene>
    <name evidence="15" type="ORF">ucyna2_00309</name>
</gene>
<keyword evidence="8 14" id="KW-1133">Transmembrane helix</keyword>
<proteinExistence type="inferred from homology"/>
<accession>A0A086CIB4</accession>
<dbReference type="GO" id="GO:1902495">
    <property type="term" value="C:transmembrane transporter complex"/>
    <property type="evidence" value="ECO:0007669"/>
    <property type="project" value="TreeGrafter"/>
</dbReference>
<keyword evidence="14" id="KW-1003">Cell membrane</keyword>
<dbReference type="eggNOG" id="COG0839">
    <property type="taxonomic scope" value="Bacteria"/>
</dbReference>
<feature type="transmembrane region" description="Helical" evidence="14">
    <location>
        <begin position="36"/>
        <end position="53"/>
    </location>
</feature>
<dbReference type="NCBIfam" id="NF005163">
    <property type="entry name" value="PRK06638.1-3"/>
    <property type="match status" value="1"/>
</dbReference>
<dbReference type="GO" id="GO:0005886">
    <property type="term" value="C:plasma membrane"/>
    <property type="evidence" value="ECO:0007669"/>
    <property type="project" value="UniProtKB-SubCell"/>
</dbReference>
<feature type="transmembrane region" description="Helical" evidence="14">
    <location>
        <begin position="6"/>
        <end position="29"/>
    </location>
</feature>
<evidence type="ECO:0000256" key="6">
    <source>
        <dbReference type="ARBA" id="ARBA00022957"/>
    </source>
</evidence>
<dbReference type="PANTHER" id="PTHR33269:SF17">
    <property type="entry name" value="NADH-UBIQUINONE OXIDOREDUCTASE CHAIN 6"/>
    <property type="match status" value="1"/>
</dbReference>
<comment type="caution">
    <text evidence="15">The sequence shown here is derived from an EMBL/GenBank/DDBJ whole genome shotgun (WGS) entry which is preliminary data.</text>
</comment>
<evidence type="ECO:0000256" key="4">
    <source>
        <dbReference type="ARBA" id="ARBA00022719"/>
    </source>
</evidence>
<evidence type="ECO:0000256" key="5">
    <source>
        <dbReference type="ARBA" id="ARBA00022857"/>
    </source>
</evidence>
<comment type="similarity">
    <text evidence="2 14">Belongs to the complex I subunit 6 family.</text>
</comment>
<evidence type="ECO:0000256" key="8">
    <source>
        <dbReference type="ARBA" id="ARBA00022989"/>
    </source>
</evidence>
<keyword evidence="6" id="KW-0618">Plastoquinone</keyword>
<evidence type="ECO:0000313" key="15">
    <source>
        <dbReference type="EMBL" id="KFF41928.1"/>
    </source>
</evidence>
<dbReference type="PATRIC" id="fig|1527444.3.peg.299"/>
<sequence length="207" mass="22302">MNLAEGVQLVSFAILAGLVIISALGVVLLSNIVYSAFLLGGVFIGISGIYILLNADFIAAAQILIYVGAINVLILFAIMLVNKKVDYSNSSKTSIRQVSSIIVCGGIFALLSTVIYMTPWNLKPVSPEVLESTVIKIGRHLFSDFLLPFELASILLLIAMVGAIVLARRDLIPEIYDSEGISTALELPERLTEEKLQELSSSKSSDL</sequence>
<evidence type="ECO:0000256" key="12">
    <source>
        <dbReference type="ARBA" id="ARBA00047726"/>
    </source>
</evidence>
<feature type="transmembrane region" description="Helical" evidence="14">
    <location>
        <begin position="101"/>
        <end position="120"/>
    </location>
</feature>
<evidence type="ECO:0000256" key="9">
    <source>
        <dbReference type="ARBA" id="ARBA00023027"/>
    </source>
</evidence>
<dbReference type="AlphaFoldDB" id="A0A086CIB4"/>
<dbReference type="STRING" id="1527444.ucyna2_00309"/>
<keyword evidence="3 14" id="KW-0812">Transmembrane</keyword>
<dbReference type="InterPro" id="IPR001457">
    <property type="entry name" value="NADH_UbQ/plastoQ_OxRdtase_su6"/>
</dbReference>
<organism evidence="15 16">
    <name type="scientific">Candidatus Atelocyanobacterium thalassa isolate SIO64986</name>
    <dbReference type="NCBI Taxonomy" id="1527444"/>
    <lineage>
        <taxon>Bacteria</taxon>
        <taxon>Bacillati</taxon>
        <taxon>Cyanobacteriota</taxon>
        <taxon>Cyanophyceae</taxon>
        <taxon>Oscillatoriophycideae</taxon>
        <taxon>Chroococcales</taxon>
        <taxon>Aphanothecaceae</taxon>
        <taxon>Candidatus Atelocyanobacterium</taxon>
        <taxon>Candidatus Atelocyanobacterium thalassae</taxon>
    </lineage>
</organism>
<evidence type="ECO:0000313" key="16">
    <source>
        <dbReference type="Proteomes" id="UP000028922"/>
    </source>
</evidence>
<evidence type="ECO:0000256" key="13">
    <source>
        <dbReference type="ARBA" id="ARBA00048026"/>
    </source>
</evidence>
<dbReference type="GO" id="GO:0008137">
    <property type="term" value="F:NADH dehydrogenase (ubiquinone) activity"/>
    <property type="evidence" value="ECO:0007669"/>
    <property type="project" value="UniProtKB-UniRule"/>
</dbReference>
<keyword evidence="4 14" id="KW-0874">Quinone</keyword>
<dbReference type="GO" id="GO:0016491">
    <property type="term" value="F:oxidoreductase activity"/>
    <property type="evidence" value="ECO:0007669"/>
    <property type="project" value="UniProtKB-KW"/>
</dbReference>
<comment type="catalytic activity">
    <reaction evidence="12 14">
        <text>a plastoquinone + NADPH + (n+1) H(+)(in) = a plastoquinol + NADP(+) + n H(+)(out)</text>
        <dbReference type="Rhea" id="RHEA:42612"/>
        <dbReference type="Rhea" id="RHEA-COMP:9561"/>
        <dbReference type="Rhea" id="RHEA-COMP:9562"/>
        <dbReference type="ChEBI" id="CHEBI:15378"/>
        <dbReference type="ChEBI" id="CHEBI:17757"/>
        <dbReference type="ChEBI" id="CHEBI:57783"/>
        <dbReference type="ChEBI" id="CHEBI:58349"/>
        <dbReference type="ChEBI" id="CHEBI:62192"/>
    </reaction>
</comment>
<dbReference type="InterPro" id="IPR042106">
    <property type="entry name" value="Nuo/plastoQ_OxRdtase_6_NuoJ"/>
</dbReference>
<evidence type="ECO:0000256" key="10">
    <source>
        <dbReference type="ARBA" id="ARBA00023136"/>
    </source>
</evidence>
<dbReference type="Proteomes" id="UP000028922">
    <property type="component" value="Unassembled WGS sequence"/>
</dbReference>
<evidence type="ECO:0000256" key="2">
    <source>
        <dbReference type="ARBA" id="ARBA00005698"/>
    </source>
</evidence>
<comment type="catalytic activity">
    <reaction evidence="13 14">
        <text>a plastoquinone + NADH + (n+1) H(+)(in) = a plastoquinol + NAD(+) + n H(+)(out)</text>
        <dbReference type="Rhea" id="RHEA:42608"/>
        <dbReference type="Rhea" id="RHEA-COMP:9561"/>
        <dbReference type="Rhea" id="RHEA-COMP:9562"/>
        <dbReference type="ChEBI" id="CHEBI:15378"/>
        <dbReference type="ChEBI" id="CHEBI:17757"/>
        <dbReference type="ChEBI" id="CHEBI:57540"/>
        <dbReference type="ChEBI" id="CHEBI:57945"/>
        <dbReference type="ChEBI" id="CHEBI:62192"/>
    </reaction>
</comment>
<keyword evidence="9 14" id="KW-0520">NAD</keyword>
<keyword evidence="15" id="KW-0560">Oxidoreductase</keyword>
<evidence type="ECO:0000256" key="14">
    <source>
        <dbReference type="RuleBase" id="RU004429"/>
    </source>
</evidence>
<comment type="function">
    <text evidence="11">NDH-1 shuttles electrons from NAD(P)H, via FMN and iron-sulfur (Fe-S) centers, to quinones in the respiratory chain. The immediate electron acceptor for the enzyme in this species is believed to be plastoquinone. Couples the redox reaction to proton translocation (for every two electrons transferred, four hydrogen ions are translocated across the cytoplasmic membrane), and thus conserves the redox energy in a proton gradient.</text>
</comment>
<feature type="transmembrane region" description="Helical" evidence="14">
    <location>
        <begin position="59"/>
        <end position="81"/>
    </location>
</feature>
<dbReference type="EC" id="7.1.1.-" evidence="14"/>
<dbReference type="EMBL" id="JPSP01000002">
    <property type="protein sequence ID" value="KFF41928.1"/>
    <property type="molecule type" value="Genomic_DNA"/>
</dbReference>
<comment type="function">
    <text evidence="14">NDH-1 shuttles electrons from NADH, via FMN and iron-sulfur (Fe-S) centers, to quinones in the respiratory chain. Couples the redox reaction to proton translocation (for every two electrons transferred, four hydrogen ions are translocated across the cytoplasmic membrane), and thus conserves the redox energy in a proton gradient.</text>
</comment>
<evidence type="ECO:0000256" key="11">
    <source>
        <dbReference type="ARBA" id="ARBA00025624"/>
    </source>
</evidence>
<dbReference type="GO" id="GO:0048038">
    <property type="term" value="F:quinone binding"/>
    <property type="evidence" value="ECO:0007669"/>
    <property type="project" value="UniProtKB-UniRule"/>
</dbReference>
<comment type="subcellular location">
    <subcellularLocation>
        <location evidence="14">Cell membrane</location>
        <topology evidence="14">Multi-pass membrane protein</topology>
    </subcellularLocation>
    <subcellularLocation>
        <location evidence="1">Membrane</location>
        <topology evidence="1">Multi-pass membrane protein</topology>
    </subcellularLocation>
</comment>
<evidence type="ECO:0000256" key="3">
    <source>
        <dbReference type="ARBA" id="ARBA00022692"/>
    </source>
</evidence>
<keyword evidence="7" id="KW-1278">Translocase</keyword>
<dbReference type="Gene3D" id="1.20.120.1200">
    <property type="entry name" value="NADH-ubiquinone/plastoquinone oxidoreductase chain 6, subunit NuoJ"/>
    <property type="match status" value="1"/>
</dbReference>
<feature type="transmembrane region" description="Helical" evidence="14">
    <location>
        <begin position="145"/>
        <end position="167"/>
    </location>
</feature>